<evidence type="ECO:0000259" key="2">
    <source>
        <dbReference type="Pfam" id="PF16268"/>
    </source>
</evidence>
<name>A0A418Q7T8_9CORY</name>
<dbReference type="InterPro" id="IPR032576">
    <property type="entry name" value="DUF4921"/>
</dbReference>
<evidence type="ECO:0000313" key="4">
    <source>
        <dbReference type="Proteomes" id="UP000285278"/>
    </source>
</evidence>
<accession>A0A418Q7T8</accession>
<dbReference type="EMBL" id="QXJK01000004">
    <property type="protein sequence ID" value="RIX35319.1"/>
    <property type="molecule type" value="Genomic_DNA"/>
</dbReference>
<gene>
    <name evidence="3" type="ORF">D3M95_05520</name>
</gene>
<dbReference type="AlphaFoldDB" id="A0A418Q7T8"/>
<proteinExistence type="predicted"/>
<dbReference type="PANTHER" id="PTHR42763:SF2">
    <property type="entry name" value="ADP-GLUCOSE PHOSPHORYLASE"/>
    <property type="match status" value="1"/>
</dbReference>
<evidence type="ECO:0000313" key="3">
    <source>
        <dbReference type="EMBL" id="RIX35319.1"/>
    </source>
</evidence>
<feature type="domain" description="DUF4921" evidence="2">
    <location>
        <begin position="18"/>
        <end position="447"/>
    </location>
</feature>
<feature type="compositionally biased region" description="Basic and acidic residues" evidence="1">
    <location>
        <begin position="45"/>
        <end position="58"/>
    </location>
</feature>
<evidence type="ECO:0000256" key="1">
    <source>
        <dbReference type="SAM" id="MobiDB-lite"/>
    </source>
</evidence>
<reference evidence="3 4" key="1">
    <citation type="submission" date="2018-09" db="EMBL/GenBank/DDBJ databases">
        <title>Optimization and identification of Corynebacterium falsenii FN1-14 from fish paste.</title>
        <authorList>
            <person name="Daroonpunt R."/>
            <person name="Tanasupawat S."/>
        </authorList>
    </citation>
    <scope>NUCLEOTIDE SEQUENCE [LARGE SCALE GENOMIC DNA]</scope>
    <source>
        <strain evidence="3 4">FN1-14</strain>
    </source>
</reference>
<dbReference type="STRING" id="1451189.CFAL_04680"/>
<dbReference type="Pfam" id="PF16268">
    <property type="entry name" value="DUF4921"/>
    <property type="match status" value="1"/>
</dbReference>
<dbReference type="InterPro" id="IPR053177">
    <property type="entry name" value="ADP-glucose_phosphorylase"/>
</dbReference>
<dbReference type="OrthoDB" id="9762211at2"/>
<feature type="region of interest" description="Disordered" evidence="1">
    <location>
        <begin position="1"/>
        <end position="21"/>
    </location>
</feature>
<keyword evidence="4" id="KW-1185">Reference proteome</keyword>
<sequence length="452" mass="50545">MIGSHAPRPAPVPPLTTLPDGTIKQVNPFSGTEVWTVPGRGNRPIAEHRSGVEPIGDRDATTAFGLKRKLDTPPEKSRLIIDEDGEAHILRGLPVSKLEDTTPLFRRVANLFEILTYEYWSMNYGYRMSPASAKHMTDYLSEEAGIDHVEKILRMKWAAAGMPAAEIDEAFNDDNRMMTIHEKAPALFAGGHDVIIARDHYVPGAETTDQLASSGQLSWQDHRHFIAFTVDGMDQLYRANRYVRYVAAFQNWLAPAGASFEHLHKQLVAIDEHGLQNEMEIAQVRSNPNMYNEWAVDYASRHNLVFAENDHAVAFAGFGHRWPTLEVFSKSATTEPWLIGAEERDGVADLVHACHVAAGPHVSCNEEWLHRPLDVDIPMPWRIVIKWRVSTVAGFEGGTKIYINTISPADLKNRVLSALEEAREDGRLAPGIRLGDECAHTPNMLKYNPAIR</sequence>
<dbReference type="Gene3D" id="3.30.428.10">
    <property type="entry name" value="HIT-like"/>
    <property type="match status" value="1"/>
</dbReference>
<dbReference type="RefSeq" id="WP_119664649.1">
    <property type="nucleotide sequence ID" value="NZ_QXJK01000004.1"/>
</dbReference>
<dbReference type="InterPro" id="IPR036265">
    <property type="entry name" value="HIT-like_sf"/>
</dbReference>
<feature type="region of interest" description="Disordered" evidence="1">
    <location>
        <begin position="38"/>
        <end position="58"/>
    </location>
</feature>
<dbReference type="SUPFAM" id="SSF54197">
    <property type="entry name" value="HIT-like"/>
    <property type="match status" value="1"/>
</dbReference>
<dbReference type="Proteomes" id="UP000285278">
    <property type="component" value="Unassembled WGS sequence"/>
</dbReference>
<comment type="caution">
    <text evidence="3">The sequence shown here is derived from an EMBL/GenBank/DDBJ whole genome shotgun (WGS) entry which is preliminary data.</text>
</comment>
<dbReference type="PANTHER" id="PTHR42763">
    <property type="entry name" value="ADP-GLUCOSE PHOSPHORYLASE"/>
    <property type="match status" value="1"/>
</dbReference>
<organism evidence="3 4">
    <name type="scientific">Corynebacterium falsenii</name>
    <dbReference type="NCBI Taxonomy" id="108486"/>
    <lineage>
        <taxon>Bacteria</taxon>
        <taxon>Bacillati</taxon>
        <taxon>Actinomycetota</taxon>
        <taxon>Actinomycetes</taxon>
        <taxon>Mycobacteriales</taxon>
        <taxon>Corynebacteriaceae</taxon>
        <taxon>Corynebacterium</taxon>
    </lineage>
</organism>
<protein>
    <submittedName>
        <fullName evidence="3">DUF4921 family protein</fullName>
    </submittedName>
</protein>